<gene>
    <name evidence="7" type="ORF">EHQ17_06085</name>
</gene>
<keyword evidence="3 5" id="KW-1133">Transmembrane helix</keyword>
<feature type="transmembrane region" description="Helical" evidence="5">
    <location>
        <begin position="184"/>
        <end position="201"/>
    </location>
</feature>
<evidence type="ECO:0000256" key="2">
    <source>
        <dbReference type="ARBA" id="ARBA00022692"/>
    </source>
</evidence>
<protein>
    <submittedName>
        <fullName evidence="7">Ligase</fullName>
    </submittedName>
</protein>
<dbReference type="EMBL" id="RQFA01000028">
    <property type="protein sequence ID" value="TGK35499.1"/>
    <property type="molecule type" value="Genomic_DNA"/>
</dbReference>
<evidence type="ECO:0000313" key="8">
    <source>
        <dbReference type="Proteomes" id="UP000298277"/>
    </source>
</evidence>
<feature type="domain" description="O-antigen ligase-related" evidence="6">
    <location>
        <begin position="289"/>
        <end position="438"/>
    </location>
</feature>
<feature type="transmembrane region" description="Helical" evidence="5">
    <location>
        <begin position="300"/>
        <end position="316"/>
    </location>
</feature>
<dbReference type="InterPro" id="IPR051533">
    <property type="entry name" value="WaaL-like"/>
</dbReference>
<keyword evidence="8" id="KW-1185">Reference proteome</keyword>
<feature type="transmembrane region" description="Helical" evidence="5">
    <location>
        <begin position="245"/>
        <end position="266"/>
    </location>
</feature>
<feature type="transmembrane region" description="Helical" evidence="5">
    <location>
        <begin position="157"/>
        <end position="178"/>
    </location>
</feature>
<feature type="transmembrane region" description="Helical" evidence="5">
    <location>
        <begin position="323"/>
        <end position="344"/>
    </location>
</feature>
<comment type="subcellular location">
    <subcellularLocation>
        <location evidence="1">Membrane</location>
        <topology evidence="1">Multi-pass membrane protein</topology>
    </subcellularLocation>
</comment>
<feature type="transmembrane region" description="Helical" evidence="5">
    <location>
        <begin position="429"/>
        <end position="453"/>
    </location>
</feature>
<dbReference type="PANTHER" id="PTHR37422">
    <property type="entry name" value="TEICHURONIC ACID BIOSYNTHESIS PROTEIN TUAE"/>
    <property type="match status" value="1"/>
</dbReference>
<organism evidence="7 8">
    <name type="scientific">Leptospira gomenensis</name>
    <dbReference type="NCBI Taxonomy" id="2484974"/>
    <lineage>
        <taxon>Bacteria</taxon>
        <taxon>Pseudomonadati</taxon>
        <taxon>Spirochaetota</taxon>
        <taxon>Spirochaetia</taxon>
        <taxon>Leptospirales</taxon>
        <taxon>Leptospiraceae</taxon>
        <taxon>Leptospira</taxon>
    </lineage>
</organism>
<dbReference type="OrthoDB" id="317598at2"/>
<name>A0A5F1Z0T8_9LEPT</name>
<dbReference type="RefSeq" id="WP_135590398.1">
    <property type="nucleotide sequence ID" value="NZ_RQEZ01000037.1"/>
</dbReference>
<accession>A0A5F1Z0T8</accession>
<feature type="transmembrane region" description="Helical" evidence="5">
    <location>
        <begin position="115"/>
        <end position="145"/>
    </location>
</feature>
<dbReference type="Pfam" id="PF04932">
    <property type="entry name" value="Wzy_C"/>
    <property type="match status" value="1"/>
</dbReference>
<evidence type="ECO:0000256" key="5">
    <source>
        <dbReference type="SAM" id="Phobius"/>
    </source>
</evidence>
<dbReference type="AlphaFoldDB" id="A0A5F1Z0T8"/>
<dbReference type="PANTHER" id="PTHR37422:SF17">
    <property type="entry name" value="O-ANTIGEN LIGASE"/>
    <property type="match status" value="1"/>
</dbReference>
<comment type="caution">
    <text evidence="7">The sequence shown here is derived from an EMBL/GenBank/DDBJ whole genome shotgun (WGS) entry which is preliminary data.</text>
</comment>
<keyword evidence="7" id="KW-0436">Ligase</keyword>
<evidence type="ECO:0000256" key="4">
    <source>
        <dbReference type="ARBA" id="ARBA00023136"/>
    </source>
</evidence>
<evidence type="ECO:0000256" key="1">
    <source>
        <dbReference type="ARBA" id="ARBA00004141"/>
    </source>
</evidence>
<dbReference type="GO" id="GO:0016874">
    <property type="term" value="F:ligase activity"/>
    <property type="evidence" value="ECO:0007669"/>
    <property type="project" value="UniProtKB-KW"/>
</dbReference>
<feature type="transmembrane region" description="Helical" evidence="5">
    <location>
        <begin position="213"/>
        <end position="233"/>
    </location>
</feature>
<feature type="transmembrane region" description="Helical" evidence="5">
    <location>
        <begin position="515"/>
        <end position="537"/>
    </location>
</feature>
<dbReference type="GO" id="GO:0016020">
    <property type="term" value="C:membrane"/>
    <property type="evidence" value="ECO:0007669"/>
    <property type="project" value="UniProtKB-SubCell"/>
</dbReference>
<reference evidence="7" key="1">
    <citation type="journal article" date="2019" name="PLoS Negl. Trop. Dis.">
        <title>Revisiting the worldwide diversity of Leptospira species in the environment.</title>
        <authorList>
            <person name="Vincent A.T."/>
            <person name="Schiettekatte O."/>
            <person name="Bourhy P."/>
            <person name="Veyrier F.J."/>
            <person name="Picardeau M."/>
        </authorList>
    </citation>
    <scope>NUCLEOTIDE SEQUENCE [LARGE SCALE GENOMIC DNA]</scope>
    <source>
        <strain evidence="7">201800299</strain>
    </source>
</reference>
<dbReference type="InterPro" id="IPR007016">
    <property type="entry name" value="O-antigen_ligase-rel_domated"/>
</dbReference>
<evidence type="ECO:0000313" key="7">
    <source>
        <dbReference type="EMBL" id="TGK35499.1"/>
    </source>
</evidence>
<feature type="transmembrane region" description="Helical" evidence="5">
    <location>
        <begin position="278"/>
        <end position="294"/>
    </location>
</feature>
<keyword evidence="2 5" id="KW-0812">Transmembrane</keyword>
<proteinExistence type="predicted"/>
<keyword evidence="4 5" id="KW-0472">Membrane</keyword>
<feature type="transmembrane region" description="Helical" evidence="5">
    <location>
        <begin position="59"/>
        <end position="79"/>
    </location>
</feature>
<sequence>MSRYLNLRTFPLLILVSVLTPIFFFDPSNPALSRDSSVFTFFIWACCIAINRFRKRSTIHPLFLLACLLLIGLSTINGINRAPVVYFPQKVNLKLMYVASLAFAIFLFFKNVPPIFLFIHSIAFACSPPLFSSIKSIPLLLFVLASLPYLVRKRFRWNLLHTWIAAFLAVVCISSILSYKSPSAWMQSCLLLSAVTIFFLLSSFPAKAFKKYMLLILSFDLLLNVINLLSAVHTLIPFDPFHPPILLTYAGFPVSSIAVISSFTALTSLYTGLQYRRYAWILFPGGAGAAYLVFFNQSRASMLALGIGFVVLFLAARRRTFTIRIAATGTFLILSAAVLGYLILPKEELAKYFDPNTLYIRFSLWTFHFQSVAHNAPFFGLGPDADSLLAHLPGVSPNRIGYRDFYDFLHSFRSYPQAHNLYLETFTSLGFSGFFLFLCIALYLAKISFVMVFSRNRTTFESAGLVFATLAFTAVHEFFDFNSGEQHFLIPATIALSLVDMRSVRKIVSFKLERYYISFIYVLFAGAIGFLSFQLIWEQRLRNLMLISTQGEIELDNFLVYKEITKKSHSKKREYPIAEILNDKVWIRSEDNLVLAAFLLKKRPDLIPEAATFLDRCVRENPYSSVCWKERSELFVDKKFQKEKEADRKRAETTDPFHIIVRE</sequence>
<evidence type="ECO:0000259" key="6">
    <source>
        <dbReference type="Pfam" id="PF04932"/>
    </source>
</evidence>
<feature type="transmembrane region" description="Helical" evidence="5">
    <location>
        <begin position="6"/>
        <end position="25"/>
    </location>
</feature>
<evidence type="ECO:0000256" key="3">
    <source>
        <dbReference type="ARBA" id="ARBA00022989"/>
    </source>
</evidence>
<dbReference type="Proteomes" id="UP000298277">
    <property type="component" value="Unassembled WGS sequence"/>
</dbReference>